<sequence length="224" mass="24055">MSGADGPNGTAVSPVPDYEWKYEYYEDEEPVSFEGLSVHHYSIAICFWVGLAVFVIFMFFLLTLLSKTGAPHPDSGQSCEKPHLIGYVDTNLSRGAPPHHPGGLDSPCSLFQSSVSKAGQVESRALCTANSGVDGGAWGGCHRGPSSSLEIGDGSLLQEQAATTHRMEKEAILMANLNTPNCVNSEQSSPVEGGVLLLEEPELPIISDGRDQTSRTHNDHNHFT</sequence>
<proteinExistence type="predicted"/>
<comment type="caution">
    <text evidence="1">The sequence shown here is derived from an EMBL/GenBank/DDBJ whole genome shotgun (WGS) entry which is preliminary data.</text>
</comment>
<protein>
    <submittedName>
        <fullName evidence="1">Uncharacterized protein</fullName>
    </submittedName>
</protein>
<organism evidence="1 2">
    <name type="scientific">Scortum barcoo</name>
    <name type="common">barcoo grunter</name>
    <dbReference type="NCBI Taxonomy" id="214431"/>
    <lineage>
        <taxon>Eukaryota</taxon>
        <taxon>Metazoa</taxon>
        <taxon>Chordata</taxon>
        <taxon>Craniata</taxon>
        <taxon>Vertebrata</taxon>
        <taxon>Euteleostomi</taxon>
        <taxon>Actinopterygii</taxon>
        <taxon>Neopterygii</taxon>
        <taxon>Teleostei</taxon>
        <taxon>Neoteleostei</taxon>
        <taxon>Acanthomorphata</taxon>
        <taxon>Eupercaria</taxon>
        <taxon>Centrarchiformes</taxon>
        <taxon>Terapontoidei</taxon>
        <taxon>Terapontidae</taxon>
        <taxon>Scortum</taxon>
    </lineage>
</organism>
<dbReference type="Proteomes" id="UP000831701">
    <property type="component" value="Chromosome 16"/>
</dbReference>
<evidence type="ECO:0000313" key="1">
    <source>
        <dbReference type="EMBL" id="KAI3361533.1"/>
    </source>
</evidence>
<gene>
    <name evidence="1" type="ORF">L3Q82_013682</name>
</gene>
<evidence type="ECO:0000313" key="2">
    <source>
        <dbReference type="Proteomes" id="UP000831701"/>
    </source>
</evidence>
<keyword evidence="2" id="KW-1185">Reference proteome</keyword>
<reference evidence="1" key="1">
    <citation type="submission" date="2022-04" db="EMBL/GenBank/DDBJ databases">
        <title>Jade perch genome.</title>
        <authorList>
            <person name="Chao B."/>
        </authorList>
    </citation>
    <scope>NUCLEOTIDE SEQUENCE</scope>
    <source>
        <strain evidence="1">CB-2022</strain>
    </source>
</reference>
<dbReference type="EMBL" id="CM041546">
    <property type="protein sequence ID" value="KAI3361533.1"/>
    <property type="molecule type" value="Genomic_DNA"/>
</dbReference>
<accession>A0ACB8W151</accession>
<name>A0ACB8W151_9TELE</name>